<reference evidence="2 3" key="1">
    <citation type="journal article" date="2012" name="Proc. Natl. Acad. Sci. U.S.A.">
        <title>Antigenic diversity is generated by distinct evolutionary mechanisms in African trypanosome species.</title>
        <authorList>
            <person name="Jackson A.P."/>
            <person name="Berry A."/>
            <person name="Aslett M."/>
            <person name="Allison H.C."/>
            <person name="Burton P."/>
            <person name="Vavrova-Anderson J."/>
            <person name="Brown R."/>
            <person name="Browne H."/>
            <person name="Corton N."/>
            <person name="Hauser H."/>
            <person name="Gamble J."/>
            <person name="Gilderthorp R."/>
            <person name="Marcello L."/>
            <person name="McQuillan J."/>
            <person name="Otto T.D."/>
            <person name="Quail M.A."/>
            <person name="Sanders M.J."/>
            <person name="van Tonder A."/>
            <person name="Ginger M.L."/>
            <person name="Field M.C."/>
            <person name="Barry J.D."/>
            <person name="Hertz-Fowler C."/>
            <person name="Berriman M."/>
        </authorList>
    </citation>
    <scope>NUCLEOTIDE SEQUENCE</scope>
    <source>
        <strain evidence="2 3">Y486</strain>
    </source>
</reference>
<evidence type="ECO:0000313" key="3">
    <source>
        <dbReference type="Proteomes" id="UP000009027"/>
    </source>
</evidence>
<feature type="non-terminal residue" evidence="2">
    <location>
        <position position="1"/>
    </location>
</feature>
<evidence type="ECO:0000313" key="2">
    <source>
        <dbReference type="EMBL" id="CCD19794.1"/>
    </source>
</evidence>
<evidence type="ECO:0000256" key="1">
    <source>
        <dbReference type="SAM" id="Coils"/>
    </source>
</evidence>
<organism evidence="2 3">
    <name type="scientific">Trypanosoma vivax (strain Y486)</name>
    <dbReference type="NCBI Taxonomy" id="1055687"/>
    <lineage>
        <taxon>Eukaryota</taxon>
        <taxon>Discoba</taxon>
        <taxon>Euglenozoa</taxon>
        <taxon>Kinetoplastea</taxon>
        <taxon>Metakinetoplastina</taxon>
        <taxon>Trypanosomatida</taxon>
        <taxon>Trypanosomatidae</taxon>
        <taxon>Trypanosoma</taxon>
        <taxon>Duttonella</taxon>
    </lineage>
</organism>
<accession>F9WQG6</accession>
<sequence length="265" mass="29184">KGLSRTLVVPLCANESKRNASKAASNTSVSKIFAEDGHGAISRAALYFTGSLKDYSQRQLMYMGARETVETIRVGRNKCCNTSNVSRTLIDYSEKLNDVKTNLTAWKTEMLEAIKVTCNSTQNNVATCLAVFTNNQERLEKVMAAAEELSERLVVLVKKVDGFALAEMRTRADITAADRSMDATTTSMLSSLNKNGTELCGMLRRQVTVWPKLDEADKSLREVSRHARNASTGTANIKMATTPRSVLMYSALKEIEGLLRSTILL</sequence>
<proteinExistence type="predicted"/>
<dbReference type="EMBL" id="CAEX01004141">
    <property type="protein sequence ID" value="CCD19794.1"/>
    <property type="molecule type" value="Genomic_DNA"/>
</dbReference>
<protein>
    <submittedName>
        <fullName evidence="2">Uncharacterized protein</fullName>
    </submittedName>
</protein>
<dbReference type="AlphaFoldDB" id="F9WQG6"/>
<name>F9WQG6_TRYVY</name>
<dbReference type="VEuPathDB" id="TriTrypDB:TvY486_0025130"/>
<gene>
    <name evidence="2" type="ORF">TvY486_0025130</name>
</gene>
<keyword evidence="3" id="KW-1185">Reference proteome</keyword>
<feature type="coiled-coil region" evidence="1">
    <location>
        <begin position="129"/>
        <end position="159"/>
    </location>
</feature>
<dbReference type="Proteomes" id="UP000009027">
    <property type="component" value="Unassembled WGS sequence"/>
</dbReference>
<keyword evidence="1" id="KW-0175">Coiled coil</keyword>